<dbReference type="EMBL" id="JAHLQT010022272">
    <property type="protein sequence ID" value="KAG7166604.1"/>
    <property type="molecule type" value="Genomic_DNA"/>
</dbReference>
<keyword evidence="2" id="KW-1185">Reference proteome</keyword>
<comment type="caution">
    <text evidence="1">The sequence shown here is derived from an EMBL/GenBank/DDBJ whole genome shotgun (WGS) entry which is preliminary data.</text>
</comment>
<dbReference type="AlphaFoldDB" id="A0A8J5K387"/>
<protein>
    <submittedName>
        <fullName evidence="1">Uncharacterized protein</fullName>
    </submittedName>
</protein>
<evidence type="ECO:0000313" key="1">
    <source>
        <dbReference type="EMBL" id="KAG7166604.1"/>
    </source>
</evidence>
<organism evidence="1 2">
    <name type="scientific">Homarus americanus</name>
    <name type="common">American lobster</name>
    <dbReference type="NCBI Taxonomy" id="6706"/>
    <lineage>
        <taxon>Eukaryota</taxon>
        <taxon>Metazoa</taxon>
        <taxon>Ecdysozoa</taxon>
        <taxon>Arthropoda</taxon>
        <taxon>Crustacea</taxon>
        <taxon>Multicrustacea</taxon>
        <taxon>Malacostraca</taxon>
        <taxon>Eumalacostraca</taxon>
        <taxon>Eucarida</taxon>
        <taxon>Decapoda</taxon>
        <taxon>Pleocyemata</taxon>
        <taxon>Astacidea</taxon>
        <taxon>Nephropoidea</taxon>
        <taxon>Nephropidae</taxon>
        <taxon>Homarus</taxon>
    </lineage>
</organism>
<proteinExistence type="predicted"/>
<gene>
    <name evidence="1" type="ORF">Hamer_G013609</name>
</gene>
<sequence length="84" mass="9905">MSNLLTTFELKSPEKLYSSLVNFTHNFHSYYVSRPHIKRRFEYHAWTLDERILQAEKKMVEDGVSFQGDRPLTVSTSTSHPEMI</sequence>
<name>A0A8J5K387_HOMAM</name>
<reference evidence="1" key="1">
    <citation type="journal article" date="2021" name="Sci. Adv.">
        <title>The American lobster genome reveals insights on longevity, neural, and immune adaptations.</title>
        <authorList>
            <person name="Polinski J.M."/>
            <person name="Zimin A.V."/>
            <person name="Clark K.F."/>
            <person name="Kohn A.B."/>
            <person name="Sadowski N."/>
            <person name="Timp W."/>
            <person name="Ptitsyn A."/>
            <person name="Khanna P."/>
            <person name="Romanova D.Y."/>
            <person name="Williams P."/>
            <person name="Greenwood S.J."/>
            <person name="Moroz L.L."/>
            <person name="Walt D.R."/>
            <person name="Bodnar A.G."/>
        </authorList>
    </citation>
    <scope>NUCLEOTIDE SEQUENCE</scope>
    <source>
        <strain evidence="1">GMGI-L3</strain>
    </source>
</reference>
<dbReference type="Proteomes" id="UP000747542">
    <property type="component" value="Unassembled WGS sequence"/>
</dbReference>
<evidence type="ECO:0000313" key="2">
    <source>
        <dbReference type="Proteomes" id="UP000747542"/>
    </source>
</evidence>
<accession>A0A8J5K387</accession>